<dbReference type="HOGENOM" id="CLU_1070295_0_0_1"/>
<evidence type="ECO:0000313" key="2">
    <source>
        <dbReference type="EMBL" id="KFA66715.1"/>
    </source>
</evidence>
<organism evidence="2 3">
    <name type="scientific">Stachybotrys chlorohalonatus (strain IBT 40285)</name>
    <dbReference type="NCBI Taxonomy" id="1283841"/>
    <lineage>
        <taxon>Eukaryota</taxon>
        <taxon>Fungi</taxon>
        <taxon>Dikarya</taxon>
        <taxon>Ascomycota</taxon>
        <taxon>Pezizomycotina</taxon>
        <taxon>Sordariomycetes</taxon>
        <taxon>Hypocreomycetidae</taxon>
        <taxon>Hypocreales</taxon>
        <taxon>Stachybotryaceae</taxon>
        <taxon>Stachybotrys</taxon>
    </lineage>
</organism>
<dbReference type="EMBL" id="KL660411">
    <property type="protein sequence ID" value="KFA66715.1"/>
    <property type="molecule type" value="Genomic_DNA"/>
</dbReference>
<dbReference type="Proteomes" id="UP000028524">
    <property type="component" value="Unassembled WGS sequence"/>
</dbReference>
<feature type="signal peptide" evidence="1">
    <location>
        <begin position="1"/>
        <end position="32"/>
    </location>
</feature>
<dbReference type="AlphaFoldDB" id="A0A084QRY0"/>
<name>A0A084QRY0_STAC4</name>
<keyword evidence="1" id="KW-0732">Signal</keyword>
<evidence type="ECO:0008006" key="4">
    <source>
        <dbReference type="Google" id="ProtNLM"/>
    </source>
</evidence>
<proteinExistence type="predicted"/>
<protein>
    <recommendedName>
        <fullName evidence="4">Translation elongation factor EFTu-like domain-containing protein</fullName>
    </recommendedName>
</protein>
<keyword evidence="3" id="KW-1185">Reference proteome</keyword>
<evidence type="ECO:0000313" key="3">
    <source>
        <dbReference type="Proteomes" id="UP000028524"/>
    </source>
</evidence>
<reference evidence="2 3" key="1">
    <citation type="journal article" date="2014" name="BMC Genomics">
        <title>Comparative genome sequencing reveals chemotype-specific gene clusters in the toxigenic black mold Stachybotrys.</title>
        <authorList>
            <person name="Semeiks J."/>
            <person name="Borek D."/>
            <person name="Otwinowski Z."/>
            <person name="Grishin N.V."/>
        </authorList>
    </citation>
    <scope>NUCLEOTIDE SEQUENCE [LARGE SCALE GENOMIC DNA]</scope>
    <source>
        <strain evidence="2 3">IBT 40285</strain>
    </source>
</reference>
<accession>A0A084QRY0</accession>
<gene>
    <name evidence="2" type="ORF">S40285_10268</name>
</gene>
<dbReference type="InParanoid" id="A0A084QRY0"/>
<evidence type="ECO:0000256" key="1">
    <source>
        <dbReference type="SAM" id="SignalP"/>
    </source>
</evidence>
<sequence>MRKEQPMRKDLPCLWFLFLAVDLGLLVRSRTATEHTSRHRSTILLARTEKEAFEDINVMELVSCGNWALLSVTLWAVRCTTWETSGGGRCKMGESQAFLPSLWILREDYFGGDAIRDLLLAEVQSQNAGVRASAATWGKISAGSTQDGELLCALLIEHGAISRPLDKVELRKNCVYMRGQVLAETEMRPGDGIGVALQGLRAGQSVLQGGPNRAIFDAAVVQKRRCHSLGAGLEDMVDELMLSDDIPSLLVALLLTVQMS</sequence>
<feature type="chain" id="PRO_5001779689" description="Translation elongation factor EFTu-like domain-containing protein" evidence="1">
    <location>
        <begin position="33"/>
        <end position="260"/>
    </location>
</feature>